<dbReference type="InterPro" id="IPR026891">
    <property type="entry name" value="Fn3-like"/>
</dbReference>
<dbReference type="InterPro" id="IPR001764">
    <property type="entry name" value="Glyco_hydro_3_N"/>
</dbReference>
<gene>
    <name evidence="8" type="ORF">DFH08DRAFT_489819</name>
</gene>
<evidence type="ECO:0000256" key="1">
    <source>
        <dbReference type="ARBA" id="ARBA00000448"/>
    </source>
</evidence>
<sequence>MDVDQTLAKLNISQKIKLLCGSGWWHTEAIPEAGVPGMRMSDGPNGVRGQSFFNGVPASCFPASTGLGSSFDVELARNVGEALANEARAKGSHILLAPTVNTQRSPLGGRGFESFSEDPILNGTIAAAYINGLQSKGVSATIKHFVANDQEYQRFSISISERALREIYLKPFQIAIRDANPWALMTAYNRVNGVHASEHKRLLDDILRKEWGYQGMIMSDWTGVYSTTESIKAGVDLEMPGPTVMRGKAVERALMSGKLFPSDIDARVRKILELLKRAQDSGIPFDAPEESIDTPDLRQLLRTAAADAIVLLKNDKNVLPLSTDLKKIAVIGPNAKLAQTSGGGSARLLSTYTVSPLEGISSVAKEIGAEIKYAVGAASHSYLPVLDPYVQQKNGGGAGAIIEFWNQKPSEDYLHAAADLNTKLDKCDWSTPTLGTNCILFDGVDATKVNFDCFIRYSTAFIPDEDGDWEFGVHLASRGNLFFDNKLIVDLSTNLELGENFFGLGTIDKRAVVKGLKAGHPYDVELRISTSEFAQMSPFPCWGGLRLGGIRQFDGEEAIKDAAALAKDSDAVILVIGLNHDWESEGFDRSNIDLPLLTNPLVTAVLRANPNTVVVNQSGTPVAMPWIDEASTVLQAFYGGNELGNGLADVLWGKVNPSGKLALTFPKRLEDTPSYTSFGDKGQEHGKIHYNEGIFVGYRSYELRNIQPLFPFGFGLSYSTFEYSDLETSPVSSEGTFSLTFKIKNTSNVPGREVAQVYIADPQSSLPRPVKELKGFVKVALQGGESQSVKVDLKREALGFYDDRQGCWVAEAGTFKVLVAASSSDVRLNGEVELGATLTWTGL</sequence>
<dbReference type="InterPro" id="IPR050288">
    <property type="entry name" value="Cellulose_deg_GH3"/>
</dbReference>
<dbReference type="EC" id="3.2.1.21" evidence="3 6"/>
<dbReference type="FunFam" id="2.60.40.10:FF:000495">
    <property type="entry name" value="Periplasmic beta-glucosidase"/>
    <property type="match status" value="1"/>
</dbReference>
<dbReference type="Gene3D" id="2.60.120.260">
    <property type="entry name" value="Galactose-binding domain-like"/>
    <property type="match status" value="1"/>
</dbReference>
<dbReference type="PANTHER" id="PTHR42715:SF3">
    <property type="entry name" value="BETA-GLUCOSIDASE B-RELATED"/>
    <property type="match status" value="1"/>
</dbReference>
<dbReference type="GO" id="GO:0008422">
    <property type="term" value="F:beta-glucosidase activity"/>
    <property type="evidence" value="ECO:0007669"/>
    <property type="project" value="UniProtKB-EC"/>
</dbReference>
<dbReference type="AlphaFoldDB" id="A0AAD6Z695"/>
<keyword evidence="6" id="KW-0624">Polysaccharide degradation</keyword>
<comment type="pathway">
    <text evidence="6">Glycan metabolism; cellulose degradation.</text>
</comment>
<dbReference type="Pfam" id="PF00933">
    <property type="entry name" value="Glyco_hydro_3"/>
    <property type="match status" value="1"/>
</dbReference>
<dbReference type="SMART" id="SM01217">
    <property type="entry name" value="Fn3_like"/>
    <property type="match status" value="1"/>
</dbReference>
<dbReference type="SUPFAM" id="SSF52279">
    <property type="entry name" value="Beta-D-glucan exohydrolase, C-terminal domain"/>
    <property type="match status" value="1"/>
</dbReference>
<dbReference type="SUPFAM" id="SSF51445">
    <property type="entry name" value="(Trans)glycosidases"/>
    <property type="match status" value="1"/>
</dbReference>
<keyword evidence="6" id="KW-0119">Carbohydrate metabolism</keyword>
<evidence type="ECO:0000259" key="7">
    <source>
        <dbReference type="PROSITE" id="PS51820"/>
    </source>
</evidence>
<dbReference type="InterPro" id="IPR017853">
    <property type="entry name" value="GH"/>
</dbReference>
<dbReference type="PRINTS" id="PR00133">
    <property type="entry name" value="GLHYDRLASE3"/>
</dbReference>
<comment type="caution">
    <text evidence="8">The sequence shown here is derived from an EMBL/GenBank/DDBJ whole genome shotgun (WGS) entry which is preliminary data.</text>
</comment>
<dbReference type="EMBL" id="JARIHO010000085">
    <property type="protein sequence ID" value="KAJ7308553.1"/>
    <property type="molecule type" value="Genomic_DNA"/>
</dbReference>
<evidence type="ECO:0000313" key="9">
    <source>
        <dbReference type="Proteomes" id="UP001218218"/>
    </source>
</evidence>
<dbReference type="Gene3D" id="3.20.20.300">
    <property type="entry name" value="Glycoside hydrolase, family 3, N-terminal domain"/>
    <property type="match status" value="1"/>
</dbReference>
<evidence type="ECO:0000256" key="4">
    <source>
        <dbReference type="ARBA" id="ARBA00022801"/>
    </source>
</evidence>
<evidence type="ECO:0000256" key="2">
    <source>
        <dbReference type="ARBA" id="ARBA00005336"/>
    </source>
</evidence>
<dbReference type="InterPro" id="IPR013783">
    <property type="entry name" value="Ig-like_fold"/>
</dbReference>
<dbReference type="PROSITE" id="PS51820">
    <property type="entry name" value="PA14"/>
    <property type="match status" value="1"/>
</dbReference>
<comment type="catalytic activity">
    <reaction evidence="1 6">
        <text>Hydrolysis of terminal, non-reducing beta-D-glucosyl residues with release of beta-D-glucose.</text>
        <dbReference type="EC" id="3.2.1.21"/>
    </reaction>
</comment>
<dbReference type="Gene3D" id="2.60.40.10">
    <property type="entry name" value="Immunoglobulins"/>
    <property type="match status" value="1"/>
</dbReference>
<dbReference type="InterPro" id="IPR019800">
    <property type="entry name" value="Glyco_hydro_3_AS"/>
</dbReference>
<organism evidence="8 9">
    <name type="scientific">Mycena albidolilacea</name>
    <dbReference type="NCBI Taxonomy" id="1033008"/>
    <lineage>
        <taxon>Eukaryota</taxon>
        <taxon>Fungi</taxon>
        <taxon>Dikarya</taxon>
        <taxon>Basidiomycota</taxon>
        <taxon>Agaricomycotina</taxon>
        <taxon>Agaricomycetes</taxon>
        <taxon>Agaricomycetidae</taxon>
        <taxon>Agaricales</taxon>
        <taxon>Marasmiineae</taxon>
        <taxon>Mycenaceae</taxon>
        <taxon>Mycena</taxon>
    </lineage>
</organism>
<feature type="domain" description="PA14" evidence="7">
    <location>
        <begin position="395"/>
        <end position="563"/>
    </location>
</feature>
<dbReference type="InterPro" id="IPR037524">
    <property type="entry name" value="PA14/GLEYA"/>
</dbReference>
<reference evidence="8" key="1">
    <citation type="submission" date="2023-03" db="EMBL/GenBank/DDBJ databases">
        <title>Massive genome expansion in bonnet fungi (Mycena s.s.) driven by repeated elements and novel gene families across ecological guilds.</title>
        <authorList>
            <consortium name="Lawrence Berkeley National Laboratory"/>
            <person name="Harder C.B."/>
            <person name="Miyauchi S."/>
            <person name="Viragh M."/>
            <person name="Kuo A."/>
            <person name="Thoen E."/>
            <person name="Andreopoulos B."/>
            <person name="Lu D."/>
            <person name="Skrede I."/>
            <person name="Drula E."/>
            <person name="Henrissat B."/>
            <person name="Morin E."/>
            <person name="Kohler A."/>
            <person name="Barry K."/>
            <person name="LaButti K."/>
            <person name="Morin E."/>
            <person name="Salamov A."/>
            <person name="Lipzen A."/>
            <person name="Mereny Z."/>
            <person name="Hegedus B."/>
            <person name="Baldrian P."/>
            <person name="Stursova M."/>
            <person name="Weitz H."/>
            <person name="Taylor A."/>
            <person name="Grigoriev I.V."/>
            <person name="Nagy L.G."/>
            <person name="Martin F."/>
            <person name="Kauserud H."/>
        </authorList>
    </citation>
    <scope>NUCLEOTIDE SEQUENCE</scope>
    <source>
        <strain evidence="8">CBHHK002</strain>
    </source>
</reference>
<comment type="similarity">
    <text evidence="2 6">Belongs to the glycosyl hydrolase 3 family.</text>
</comment>
<dbReference type="InterPro" id="IPR036881">
    <property type="entry name" value="Glyco_hydro_3_C_sf"/>
</dbReference>
<dbReference type="InterPro" id="IPR002772">
    <property type="entry name" value="Glyco_hydro_3_C"/>
</dbReference>
<keyword evidence="5 6" id="KW-0326">Glycosidase</keyword>
<dbReference type="Gene3D" id="3.40.50.1700">
    <property type="entry name" value="Glycoside hydrolase family 3 C-terminal domain"/>
    <property type="match status" value="1"/>
</dbReference>
<evidence type="ECO:0000256" key="5">
    <source>
        <dbReference type="ARBA" id="ARBA00023295"/>
    </source>
</evidence>
<proteinExistence type="inferred from homology"/>
<dbReference type="Pfam" id="PF14310">
    <property type="entry name" value="Fn3-like"/>
    <property type="match status" value="1"/>
</dbReference>
<keyword evidence="4 6" id="KW-0378">Hydrolase</keyword>
<keyword evidence="9" id="KW-1185">Reference proteome</keyword>
<evidence type="ECO:0000256" key="6">
    <source>
        <dbReference type="RuleBase" id="RU361161"/>
    </source>
</evidence>
<dbReference type="PROSITE" id="PS00775">
    <property type="entry name" value="GLYCOSYL_HYDROL_F3"/>
    <property type="match status" value="1"/>
</dbReference>
<dbReference type="GO" id="GO:0009251">
    <property type="term" value="P:glucan catabolic process"/>
    <property type="evidence" value="ECO:0007669"/>
    <property type="project" value="TreeGrafter"/>
</dbReference>
<dbReference type="Proteomes" id="UP001218218">
    <property type="component" value="Unassembled WGS sequence"/>
</dbReference>
<name>A0AAD6Z695_9AGAR</name>
<evidence type="ECO:0000256" key="3">
    <source>
        <dbReference type="ARBA" id="ARBA00012744"/>
    </source>
</evidence>
<dbReference type="PANTHER" id="PTHR42715">
    <property type="entry name" value="BETA-GLUCOSIDASE"/>
    <property type="match status" value="1"/>
</dbReference>
<evidence type="ECO:0000313" key="8">
    <source>
        <dbReference type="EMBL" id="KAJ7308553.1"/>
    </source>
</evidence>
<dbReference type="Pfam" id="PF01915">
    <property type="entry name" value="Glyco_hydro_3_C"/>
    <property type="match status" value="1"/>
</dbReference>
<accession>A0AAD6Z695</accession>
<dbReference type="InterPro" id="IPR036962">
    <property type="entry name" value="Glyco_hydro_3_N_sf"/>
</dbReference>
<protein>
    <recommendedName>
        <fullName evidence="3 6">beta-glucosidase</fullName>
        <ecNumber evidence="3 6">3.2.1.21</ecNumber>
    </recommendedName>
</protein>